<name>A0A9D5AML8_PEA</name>
<evidence type="ECO:0000313" key="3">
    <source>
        <dbReference type="EMBL" id="KAI5412554.1"/>
    </source>
</evidence>
<comment type="caution">
    <text evidence="3">The sequence shown here is derived from an EMBL/GenBank/DDBJ whole genome shotgun (WGS) entry which is preliminary data.</text>
</comment>
<proteinExistence type="predicted"/>
<dbReference type="Gramene" id="Psat05G0728000-T1">
    <property type="protein sequence ID" value="KAI5412554.1"/>
    <property type="gene ID" value="KIW84_057280"/>
</dbReference>
<dbReference type="Proteomes" id="UP001058974">
    <property type="component" value="Chromosome 5"/>
</dbReference>
<reference evidence="3 4" key="1">
    <citation type="journal article" date="2022" name="Nat. Genet.">
        <title>Improved pea reference genome and pan-genome highlight genomic features and evolutionary characteristics.</title>
        <authorList>
            <person name="Yang T."/>
            <person name="Liu R."/>
            <person name="Luo Y."/>
            <person name="Hu S."/>
            <person name="Wang D."/>
            <person name="Wang C."/>
            <person name="Pandey M.K."/>
            <person name="Ge S."/>
            <person name="Xu Q."/>
            <person name="Li N."/>
            <person name="Li G."/>
            <person name="Huang Y."/>
            <person name="Saxena R.K."/>
            <person name="Ji Y."/>
            <person name="Li M."/>
            <person name="Yan X."/>
            <person name="He Y."/>
            <person name="Liu Y."/>
            <person name="Wang X."/>
            <person name="Xiang C."/>
            <person name="Varshney R.K."/>
            <person name="Ding H."/>
            <person name="Gao S."/>
            <person name="Zong X."/>
        </authorList>
    </citation>
    <scope>NUCLEOTIDE SEQUENCE [LARGE SCALE GENOMIC DNA]</scope>
    <source>
        <strain evidence="3 4">cv. Zhongwan 6</strain>
    </source>
</reference>
<dbReference type="PANTHER" id="PTHR47718">
    <property type="entry name" value="OS01G0519700 PROTEIN"/>
    <property type="match status" value="1"/>
</dbReference>
<keyword evidence="4" id="KW-1185">Reference proteome</keyword>
<gene>
    <name evidence="3" type="ORF">KIW84_057280</name>
</gene>
<evidence type="ECO:0000259" key="2">
    <source>
        <dbReference type="Pfam" id="PF10551"/>
    </source>
</evidence>
<sequence length="268" mass="30191">MADLNHSVSNPFPLASFPSDIGIFNFSLPTLVTLVHFSAVKYRGGDDTIVGRAVDREVDQARATRGVEFIIENYDDFVSNDVHSIDGDTSDVELNDVEDDSSTVSNGDQSSDDDEDADNIYNDDLVERDAIVGDRLVSINSITSDEIRAMEFDTVDEVYEFYYRYGKCKGFAIRKIDVRTRGSEDRAHIDGLQSHGIRTCHIMEYMVAQKDKYPKTVVTDGDGAMREVIKQVFPDATYRLCAWHLNKNEGEKLKKSEFLEDICNASRL</sequence>
<evidence type="ECO:0000256" key="1">
    <source>
        <dbReference type="SAM" id="MobiDB-lite"/>
    </source>
</evidence>
<evidence type="ECO:0000313" key="4">
    <source>
        <dbReference type="Proteomes" id="UP001058974"/>
    </source>
</evidence>
<accession>A0A9D5AML8</accession>
<organism evidence="3 4">
    <name type="scientific">Pisum sativum</name>
    <name type="common">Garden pea</name>
    <name type="synonym">Lathyrus oleraceus</name>
    <dbReference type="NCBI Taxonomy" id="3888"/>
    <lineage>
        <taxon>Eukaryota</taxon>
        <taxon>Viridiplantae</taxon>
        <taxon>Streptophyta</taxon>
        <taxon>Embryophyta</taxon>
        <taxon>Tracheophyta</taxon>
        <taxon>Spermatophyta</taxon>
        <taxon>Magnoliopsida</taxon>
        <taxon>eudicotyledons</taxon>
        <taxon>Gunneridae</taxon>
        <taxon>Pentapetalae</taxon>
        <taxon>rosids</taxon>
        <taxon>fabids</taxon>
        <taxon>Fabales</taxon>
        <taxon>Fabaceae</taxon>
        <taxon>Papilionoideae</taxon>
        <taxon>50 kb inversion clade</taxon>
        <taxon>NPAAA clade</taxon>
        <taxon>Hologalegina</taxon>
        <taxon>IRL clade</taxon>
        <taxon>Fabeae</taxon>
        <taxon>Lathyrus</taxon>
    </lineage>
</organism>
<feature type="domain" description="MULE transposase" evidence="2">
    <location>
        <begin position="205"/>
        <end position="248"/>
    </location>
</feature>
<feature type="compositionally biased region" description="Acidic residues" evidence="1">
    <location>
        <begin position="88"/>
        <end position="101"/>
    </location>
</feature>
<feature type="region of interest" description="Disordered" evidence="1">
    <location>
        <begin position="88"/>
        <end position="119"/>
    </location>
</feature>
<protein>
    <recommendedName>
        <fullName evidence="2">MULE transposase domain-containing protein</fullName>
    </recommendedName>
</protein>
<dbReference type="InterPro" id="IPR018289">
    <property type="entry name" value="MULE_transposase_dom"/>
</dbReference>
<dbReference type="AlphaFoldDB" id="A0A9D5AML8"/>
<dbReference type="EMBL" id="JAMSHJ010000005">
    <property type="protein sequence ID" value="KAI5412554.1"/>
    <property type="molecule type" value="Genomic_DNA"/>
</dbReference>
<dbReference type="Pfam" id="PF10551">
    <property type="entry name" value="MULE"/>
    <property type="match status" value="1"/>
</dbReference>